<dbReference type="AlphaFoldDB" id="A0A285MDF0"/>
<gene>
    <name evidence="1" type="ORF">SAMN06265377_0861</name>
</gene>
<accession>A0A285MDF0</accession>
<evidence type="ECO:0000313" key="2">
    <source>
        <dbReference type="Proteomes" id="UP000219048"/>
    </source>
</evidence>
<dbReference type="Proteomes" id="UP000219048">
    <property type="component" value="Unassembled WGS sequence"/>
</dbReference>
<keyword evidence="2" id="KW-1185">Reference proteome</keyword>
<reference evidence="2" key="1">
    <citation type="submission" date="2017-09" db="EMBL/GenBank/DDBJ databases">
        <authorList>
            <person name="Varghese N."/>
            <person name="Submissions S."/>
        </authorList>
    </citation>
    <scope>NUCLEOTIDE SEQUENCE [LARGE SCALE GENOMIC DNA]</scope>
    <source>
        <strain evidence="2">DSM 25885</strain>
    </source>
</reference>
<sequence>MRKCVVLFLILVFALIFAAVLESRELEMESDWDKVALTD</sequence>
<name>A0A285MDF0_9FLAO</name>
<evidence type="ECO:0000313" key="1">
    <source>
        <dbReference type="EMBL" id="SNY95195.1"/>
    </source>
</evidence>
<organism evidence="1 2">
    <name type="scientific">Flagellimonas pacifica</name>
    <dbReference type="NCBI Taxonomy" id="1247520"/>
    <lineage>
        <taxon>Bacteria</taxon>
        <taxon>Pseudomonadati</taxon>
        <taxon>Bacteroidota</taxon>
        <taxon>Flavobacteriia</taxon>
        <taxon>Flavobacteriales</taxon>
        <taxon>Flavobacteriaceae</taxon>
        <taxon>Flagellimonas</taxon>
    </lineage>
</organism>
<protein>
    <submittedName>
        <fullName evidence="1">Uncharacterized protein</fullName>
    </submittedName>
</protein>
<dbReference type="EMBL" id="OBEH01000001">
    <property type="protein sequence ID" value="SNY95195.1"/>
    <property type="molecule type" value="Genomic_DNA"/>
</dbReference>
<proteinExistence type="predicted"/>